<feature type="domain" description="YCII-related" evidence="2">
    <location>
        <begin position="17"/>
        <end position="98"/>
    </location>
</feature>
<dbReference type="RefSeq" id="WP_307246119.1">
    <property type="nucleotide sequence ID" value="NZ_JAUSUZ010000001.1"/>
</dbReference>
<name>A0AAE3W6M3_9ACTN</name>
<dbReference type="PANTHER" id="PTHR35174">
    <property type="entry name" value="BLL7171 PROTEIN-RELATED"/>
    <property type="match status" value="1"/>
</dbReference>
<dbReference type="AlphaFoldDB" id="A0AAE3W6M3"/>
<evidence type="ECO:0000313" key="3">
    <source>
        <dbReference type="EMBL" id="MDQ0370280.1"/>
    </source>
</evidence>
<evidence type="ECO:0000313" key="4">
    <source>
        <dbReference type="Proteomes" id="UP001240236"/>
    </source>
</evidence>
<sequence>MPKYLLSIEQPDGPAPEPEILEPIMRELGAIEDAMREAGVWVFSGGLTAPESATVVRGTMITDGPYVEGKEHLGGITIIDVPDLDTALHWTKRLTTVMGLPIEVRAFHWS</sequence>
<comment type="caution">
    <text evidence="3">The sequence shown here is derived from an EMBL/GenBank/DDBJ whole genome shotgun (WGS) entry which is preliminary data.</text>
</comment>
<dbReference type="InterPro" id="IPR005545">
    <property type="entry name" value="YCII"/>
</dbReference>
<dbReference type="InterPro" id="IPR011008">
    <property type="entry name" value="Dimeric_a/b-barrel"/>
</dbReference>
<evidence type="ECO:0000259" key="2">
    <source>
        <dbReference type="Pfam" id="PF03795"/>
    </source>
</evidence>
<dbReference type="EMBL" id="JAUSUZ010000001">
    <property type="protein sequence ID" value="MDQ0370280.1"/>
    <property type="molecule type" value="Genomic_DNA"/>
</dbReference>
<comment type="similarity">
    <text evidence="1">Belongs to the YciI family.</text>
</comment>
<reference evidence="3 4" key="1">
    <citation type="submission" date="2023-07" db="EMBL/GenBank/DDBJ databases">
        <title>Sequencing the genomes of 1000 actinobacteria strains.</title>
        <authorList>
            <person name="Klenk H.-P."/>
        </authorList>
    </citation>
    <scope>NUCLEOTIDE SEQUENCE [LARGE SCALE GENOMIC DNA]</scope>
    <source>
        <strain evidence="3 4">DSM 44709</strain>
    </source>
</reference>
<dbReference type="PANTHER" id="PTHR35174:SF3">
    <property type="entry name" value="BLL7171 PROTEIN"/>
    <property type="match status" value="1"/>
</dbReference>
<evidence type="ECO:0000256" key="1">
    <source>
        <dbReference type="ARBA" id="ARBA00007689"/>
    </source>
</evidence>
<proteinExistence type="inferred from homology"/>
<organism evidence="3 4">
    <name type="scientific">Catenuloplanes indicus</name>
    <dbReference type="NCBI Taxonomy" id="137267"/>
    <lineage>
        <taxon>Bacteria</taxon>
        <taxon>Bacillati</taxon>
        <taxon>Actinomycetota</taxon>
        <taxon>Actinomycetes</taxon>
        <taxon>Micromonosporales</taxon>
        <taxon>Micromonosporaceae</taxon>
        <taxon>Catenuloplanes</taxon>
    </lineage>
</organism>
<keyword evidence="4" id="KW-1185">Reference proteome</keyword>
<dbReference type="SUPFAM" id="SSF54909">
    <property type="entry name" value="Dimeric alpha+beta barrel"/>
    <property type="match status" value="1"/>
</dbReference>
<dbReference type="Proteomes" id="UP001240236">
    <property type="component" value="Unassembled WGS sequence"/>
</dbReference>
<accession>A0AAE3W6M3</accession>
<protein>
    <recommendedName>
        <fullName evidence="2">YCII-related domain-containing protein</fullName>
    </recommendedName>
</protein>
<dbReference type="Gene3D" id="3.30.70.1060">
    <property type="entry name" value="Dimeric alpha+beta barrel"/>
    <property type="match status" value="1"/>
</dbReference>
<gene>
    <name evidence="3" type="ORF">J2S42_006949</name>
</gene>
<dbReference type="Pfam" id="PF03795">
    <property type="entry name" value="YCII"/>
    <property type="match status" value="1"/>
</dbReference>